<dbReference type="InterPro" id="IPR005837">
    <property type="entry name" value="FliP"/>
</dbReference>
<dbReference type="GO" id="GO:0009306">
    <property type="term" value="P:protein secretion"/>
    <property type="evidence" value="ECO:0007669"/>
    <property type="project" value="UniProtKB-UniRule"/>
</dbReference>
<evidence type="ECO:0000256" key="3">
    <source>
        <dbReference type="ARBA" id="ARBA00022448"/>
    </source>
</evidence>
<evidence type="ECO:0000256" key="2">
    <source>
        <dbReference type="ARBA" id="ARBA00021714"/>
    </source>
</evidence>
<evidence type="ECO:0000256" key="7">
    <source>
        <dbReference type="ARBA" id="ARBA00022927"/>
    </source>
</evidence>
<proteinExistence type="inferred from homology"/>
<evidence type="ECO:0000256" key="4">
    <source>
        <dbReference type="ARBA" id="ARBA00022475"/>
    </source>
</evidence>
<evidence type="ECO:0000256" key="1">
    <source>
        <dbReference type="ARBA" id="ARBA00006257"/>
    </source>
</evidence>
<keyword evidence="10" id="KW-0975">Bacterial flagellum</keyword>
<gene>
    <name evidence="12" type="primary">fliP</name>
    <name evidence="14" type="ORF">LY28_00430</name>
</gene>
<dbReference type="PRINTS" id="PR01302">
    <property type="entry name" value="TYPE3IMPPROT"/>
</dbReference>
<evidence type="ECO:0000256" key="10">
    <source>
        <dbReference type="ARBA" id="ARBA00023143"/>
    </source>
</evidence>
<evidence type="ECO:0000256" key="11">
    <source>
        <dbReference type="ARBA" id="ARBA00023225"/>
    </source>
</evidence>
<evidence type="ECO:0000256" key="6">
    <source>
        <dbReference type="ARBA" id="ARBA00022795"/>
    </source>
</evidence>
<dbReference type="PANTHER" id="PTHR30587">
    <property type="entry name" value="FLAGELLAR BIOSYNTHETIC PROTEIN FLIP"/>
    <property type="match status" value="1"/>
</dbReference>
<evidence type="ECO:0000313" key="15">
    <source>
        <dbReference type="Proteomes" id="UP000248132"/>
    </source>
</evidence>
<dbReference type="PANTHER" id="PTHR30587:SF0">
    <property type="entry name" value="FLAGELLAR BIOSYNTHETIC PROTEIN FLIP"/>
    <property type="match status" value="1"/>
</dbReference>
<keyword evidence="9 12" id="KW-0472">Membrane</keyword>
<keyword evidence="7 12" id="KW-0653">Protein transport</keyword>
<feature type="chain" id="PRO_5016447877" description="Flagellar biosynthetic protein FliP" evidence="13">
    <location>
        <begin position="32"/>
        <end position="268"/>
    </location>
</feature>
<comment type="similarity">
    <text evidence="1 12">Belongs to the FliP/MopC/SpaP family.</text>
</comment>
<evidence type="ECO:0000256" key="9">
    <source>
        <dbReference type="ARBA" id="ARBA00023136"/>
    </source>
</evidence>
<dbReference type="GO" id="GO:0005886">
    <property type="term" value="C:plasma membrane"/>
    <property type="evidence" value="ECO:0007669"/>
    <property type="project" value="UniProtKB-SubCell"/>
</dbReference>
<evidence type="ECO:0000313" key="14">
    <source>
        <dbReference type="EMBL" id="PYG89833.1"/>
    </source>
</evidence>
<keyword evidence="14" id="KW-0282">Flagellum</keyword>
<keyword evidence="11 12" id="KW-1006">Bacterial flagellum protein export</keyword>
<keyword evidence="6 12" id="KW-1005">Bacterial flagellum biogenesis</keyword>
<feature type="transmembrane region" description="Helical" evidence="12">
    <location>
        <begin position="185"/>
        <end position="204"/>
    </location>
</feature>
<feature type="transmembrane region" description="Helical" evidence="12">
    <location>
        <begin position="246"/>
        <end position="267"/>
    </location>
</feature>
<dbReference type="PRINTS" id="PR00951">
    <property type="entry name" value="FLGBIOSNFLIP"/>
</dbReference>
<evidence type="ECO:0000256" key="12">
    <source>
        <dbReference type="RuleBase" id="RU362069"/>
    </source>
</evidence>
<reference evidence="14 15" key="1">
    <citation type="submission" date="2018-06" db="EMBL/GenBank/DDBJ databases">
        <title>Genomic Encyclopedia of Type Strains, Phase I: the one thousand microbial genomes (KMG-I) project.</title>
        <authorList>
            <person name="Kyrpides N."/>
        </authorList>
    </citation>
    <scope>NUCLEOTIDE SEQUENCE [LARGE SCALE GENOMIC DNA]</scope>
    <source>
        <strain evidence="14 15">DSM 19573</strain>
    </source>
</reference>
<sequence length="268" mass="29574">MNRKKNIKRIILITSILILVFCFLGAKSVLAANPNISVTTDGINIGNSDDPKDVSSSIQLLILLTVLAIAPSILIMMTGFTRIIIILSFLRNALGTQQMPPNQVLIGLALFLTFFVMNPVITDINKNAFQPYTNGTITQKQAIESSSQTIKTWMVKQIFSNGREKDLALFMTLSGQTERIKAEDAATLSLTIVVPAFLISELTVAFKFGFLIFLPFLIIDMIVSSTLMSMGMMMLPPSMISLPFKILLFVLIDGWGMLTQSIILSFAR</sequence>
<protein>
    <recommendedName>
        <fullName evidence="2 12">Flagellar biosynthetic protein FliP</fullName>
    </recommendedName>
</protein>
<feature type="signal peptide" evidence="13">
    <location>
        <begin position="1"/>
        <end position="31"/>
    </location>
</feature>
<feature type="transmembrane region" description="Helical" evidence="12">
    <location>
        <begin position="60"/>
        <end position="90"/>
    </location>
</feature>
<comment type="caution">
    <text evidence="14">The sequence shown here is derived from an EMBL/GenBank/DDBJ whole genome shotgun (WGS) entry which is preliminary data.</text>
</comment>
<feature type="transmembrane region" description="Helical" evidence="12">
    <location>
        <begin position="211"/>
        <end position="234"/>
    </location>
</feature>
<keyword evidence="13" id="KW-0732">Signal</keyword>
<evidence type="ECO:0000256" key="8">
    <source>
        <dbReference type="ARBA" id="ARBA00022989"/>
    </source>
</evidence>
<evidence type="ECO:0000256" key="5">
    <source>
        <dbReference type="ARBA" id="ARBA00022692"/>
    </source>
</evidence>
<evidence type="ECO:0000256" key="13">
    <source>
        <dbReference type="SAM" id="SignalP"/>
    </source>
</evidence>
<dbReference type="EMBL" id="QKMR01000002">
    <property type="protein sequence ID" value="PYG89833.1"/>
    <property type="molecule type" value="Genomic_DNA"/>
</dbReference>
<dbReference type="PROSITE" id="PS01061">
    <property type="entry name" value="FLIP_2"/>
    <property type="match status" value="1"/>
</dbReference>
<dbReference type="GO" id="GO:0044781">
    <property type="term" value="P:bacterial-type flagellum organization"/>
    <property type="evidence" value="ECO:0007669"/>
    <property type="project" value="UniProtKB-UniRule"/>
</dbReference>
<dbReference type="NCBIfam" id="TIGR01103">
    <property type="entry name" value="fliP"/>
    <property type="match status" value="1"/>
</dbReference>
<dbReference type="GO" id="GO:0009425">
    <property type="term" value="C:bacterial-type flagellum basal body"/>
    <property type="evidence" value="ECO:0007669"/>
    <property type="project" value="UniProtKB-SubCell"/>
</dbReference>
<dbReference type="Pfam" id="PF00813">
    <property type="entry name" value="FliP"/>
    <property type="match status" value="1"/>
</dbReference>
<organism evidence="14 15">
    <name type="scientific">Ruminiclostridium sufflavum DSM 19573</name>
    <dbReference type="NCBI Taxonomy" id="1121337"/>
    <lineage>
        <taxon>Bacteria</taxon>
        <taxon>Bacillati</taxon>
        <taxon>Bacillota</taxon>
        <taxon>Clostridia</taxon>
        <taxon>Eubacteriales</taxon>
        <taxon>Oscillospiraceae</taxon>
        <taxon>Ruminiclostridium</taxon>
    </lineage>
</organism>
<dbReference type="InterPro" id="IPR005838">
    <property type="entry name" value="T3SS_IM_P"/>
</dbReference>
<dbReference type="RefSeq" id="WP_110460513.1">
    <property type="nucleotide sequence ID" value="NZ_QKMR01000002.1"/>
</dbReference>
<keyword evidence="15" id="KW-1185">Reference proteome</keyword>
<comment type="function">
    <text evidence="12">Plays a role in the flagellum-specific transport system.</text>
</comment>
<keyword evidence="4 12" id="KW-1003">Cell membrane</keyword>
<feature type="transmembrane region" description="Helical" evidence="12">
    <location>
        <begin position="102"/>
        <end position="121"/>
    </location>
</feature>
<dbReference type="Proteomes" id="UP000248132">
    <property type="component" value="Unassembled WGS sequence"/>
</dbReference>
<name>A0A318XR74_9FIRM</name>
<keyword evidence="8 12" id="KW-1133">Transmembrane helix</keyword>
<dbReference type="OrthoDB" id="9805111at2"/>
<accession>A0A318XR74</accession>
<dbReference type="AlphaFoldDB" id="A0A318XR74"/>
<dbReference type="NCBIfam" id="NF009438">
    <property type="entry name" value="PRK12797.1"/>
    <property type="match status" value="1"/>
</dbReference>
<keyword evidence="14" id="KW-0966">Cell projection</keyword>
<keyword evidence="5 12" id="KW-0812">Transmembrane</keyword>
<keyword evidence="14" id="KW-0969">Cilium</keyword>
<comment type="subcellular location">
    <subcellularLocation>
        <location evidence="12">Cell membrane</location>
        <topology evidence="12">Multi-pass membrane protein</topology>
    </subcellularLocation>
    <subcellularLocation>
        <location evidence="12">Bacterial flagellum basal body</location>
    </subcellularLocation>
</comment>
<keyword evidence="3 12" id="KW-0813">Transport</keyword>